<feature type="transmembrane region" description="Helical" evidence="2">
    <location>
        <begin position="245"/>
        <end position="270"/>
    </location>
</feature>
<keyword evidence="2" id="KW-0812">Transmembrane</keyword>
<evidence type="ECO:0000256" key="1">
    <source>
        <dbReference type="SAM" id="MobiDB-lite"/>
    </source>
</evidence>
<keyword evidence="2" id="KW-1133">Transmembrane helix</keyword>
<protein>
    <submittedName>
        <fullName evidence="4">Uncharacterized protein</fullName>
    </submittedName>
</protein>
<comment type="caution">
    <text evidence="4">The sequence shown here is derived from an EMBL/GenBank/DDBJ whole genome shotgun (WGS) entry which is preliminary data.</text>
</comment>
<accession>A0A1J8RI13</accession>
<dbReference type="Proteomes" id="UP000183567">
    <property type="component" value="Unassembled WGS sequence"/>
</dbReference>
<feature type="region of interest" description="Disordered" evidence="1">
    <location>
        <begin position="220"/>
        <end position="241"/>
    </location>
</feature>
<evidence type="ECO:0000256" key="3">
    <source>
        <dbReference type="SAM" id="SignalP"/>
    </source>
</evidence>
<dbReference type="EMBL" id="LVVM01000117">
    <property type="protein sequence ID" value="OJA21466.1"/>
    <property type="molecule type" value="Genomic_DNA"/>
</dbReference>
<reference evidence="4 5" key="1">
    <citation type="submission" date="2016-03" db="EMBL/GenBank/DDBJ databases">
        <title>Comparative genomics of the ectomycorrhizal sister species Rhizopogon vinicolor and Rhizopogon vesiculosus (Basidiomycota: Boletales) reveals a divergence of the mating type B locus.</title>
        <authorList>
            <person name="Mujic A.B."/>
            <person name="Kuo A."/>
            <person name="Tritt A."/>
            <person name="Lipzen A."/>
            <person name="Chen C."/>
            <person name="Johnson J."/>
            <person name="Sharma A."/>
            <person name="Barry K."/>
            <person name="Grigoriev I.V."/>
            <person name="Spatafora J.W."/>
        </authorList>
    </citation>
    <scope>NUCLEOTIDE SEQUENCE [LARGE SCALE GENOMIC DNA]</scope>
    <source>
        <strain evidence="4 5">AM-OR11-056</strain>
    </source>
</reference>
<name>A0A1J8RI13_9AGAM</name>
<feature type="region of interest" description="Disordered" evidence="1">
    <location>
        <begin position="354"/>
        <end position="373"/>
    </location>
</feature>
<evidence type="ECO:0000313" key="5">
    <source>
        <dbReference type="Proteomes" id="UP000183567"/>
    </source>
</evidence>
<sequence length="474" mass="50080">MRSSPLLRSCTFITSFLSAVHAFTVGTPTQCDDLAISWTGGQAPFQIMVTPFSPSQPFYNVSVPASAFSNGKGSYSIPQFPFKDGTQFLLTLSDNTGFGSGGTSTILTVGPPVANNNCNTTISPPDFFFSTPLQLQQCNDYSFTTYDGAVLPVTITGLIPGGELVSLYGTGSNYTWVADVAAGTNLIFFMIDSQGRQGGVSPLNTVQPLLSNSSCLNVNSPSSTTSAPSQTSSQSTPSDNSTATVGIIAGATVGGVVLLVLSIILGIWWIRRARRRDDIASQNRTDDDSHLPLMRPGSQSHLSAIDPFTLHLRQISYPDSFAGSSSISSAGGGIGGSKMTSLHTIPHQTLPAGLAPPVHPGTHSHLTIPSTGNYAINDPRAPFNQIQHERLSSNLDAFAGYRNSGGSSSTSHSDGRMATAAAANPPQIIVHTDIEDGPPPPDIEEVIELPPQYADRQPRQPPPPPVPRQKSLRF</sequence>
<proteinExistence type="predicted"/>
<evidence type="ECO:0000256" key="2">
    <source>
        <dbReference type="SAM" id="Phobius"/>
    </source>
</evidence>
<feature type="region of interest" description="Disordered" evidence="1">
    <location>
        <begin position="402"/>
        <end position="474"/>
    </location>
</feature>
<feature type="chain" id="PRO_5009649919" evidence="3">
    <location>
        <begin position="23"/>
        <end position="474"/>
    </location>
</feature>
<evidence type="ECO:0000313" key="4">
    <source>
        <dbReference type="EMBL" id="OJA21466.1"/>
    </source>
</evidence>
<keyword evidence="2" id="KW-0472">Membrane</keyword>
<dbReference type="OrthoDB" id="2591431at2759"/>
<keyword evidence="5" id="KW-1185">Reference proteome</keyword>
<feature type="compositionally biased region" description="Polar residues" evidence="1">
    <location>
        <begin position="364"/>
        <end position="373"/>
    </location>
</feature>
<gene>
    <name evidence="4" type="ORF">AZE42_12531</name>
</gene>
<dbReference type="AlphaFoldDB" id="A0A1J8RI13"/>
<organism evidence="4 5">
    <name type="scientific">Rhizopogon vesiculosus</name>
    <dbReference type="NCBI Taxonomy" id="180088"/>
    <lineage>
        <taxon>Eukaryota</taxon>
        <taxon>Fungi</taxon>
        <taxon>Dikarya</taxon>
        <taxon>Basidiomycota</taxon>
        <taxon>Agaricomycotina</taxon>
        <taxon>Agaricomycetes</taxon>
        <taxon>Agaricomycetidae</taxon>
        <taxon>Boletales</taxon>
        <taxon>Suillineae</taxon>
        <taxon>Rhizopogonaceae</taxon>
        <taxon>Rhizopogon</taxon>
    </lineage>
</organism>
<feature type="signal peptide" evidence="3">
    <location>
        <begin position="1"/>
        <end position="22"/>
    </location>
</feature>
<keyword evidence="3" id="KW-0732">Signal</keyword>
<dbReference type="STRING" id="180088.A0A1J8RI13"/>